<dbReference type="Gene3D" id="1.10.10.10">
    <property type="entry name" value="Winged helix-like DNA-binding domain superfamily/Winged helix DNA-binding domain"/>
    <property type="match status" value="1"/>
</dbReference>
<dbReference type="AlphaFoldDB" id="A0A9X1YHQ9"/>
<dbReference type="Pfam" id="PF00196">
    <property type="entry name" value="GerE"/>
    <property type="match status" value="1"/>
</dbReference>
<feature type="domain" description="HTH luxR-type" evidence="5">
    <location>
        <begin position="185"/>
        <end position="250"/>
    </location>
</feature>
<evidence type="ECO:0000256" key="2">
    <source>
        <dbReference type="ARBA" id="ARBA00023125"/>
    </source>
</evidence>
<dbReference type="EMBL" id="JAJLJH010000001">
    <property type="protein sequence ID" value="MCK9685620.1"/>
    <property type="molecule type" value="Genomic_DNA"/>
</dbReference>
<sequence>MGTTKTGRPARMPGASEGERSAGVEAVAGRAAPPLPANIELAALDDQLAYCGPERRTGPAASLAQLLACVLDEVDYGLLMLSADGFVVHANQAARNELASTTSLRLARQRLVSRTASEQRQLDAALAAARDQGLRTLLTIAAGGHGRVGLSIVPLPVALTQAHAGHAVLISFERSRIAETLSIDAHAREHGLTTREQQVLAALCEGLRAKEIAARLEIGEATVRTHVNNLKAKTGCASIVDIVKQVSRLPPMVAALRPRTGGAARADLA</sequence>
<dbReference type="PROSITE" id="PS50043">
    <property type="entry name" value="HTH_LUXR_2"/>
    <property type="match status" value="1"/>
</dbReference>
<dbReference type="PANTHER" id="PTHR44688:SF16">
    <property type="entry name" value="DNA-BINDING TRANSCRIPTIONAL ACTIVATOR DEVR_DOSR"/>
    <property type="match status" value="1"/>
</dbReference>
<dbReference type="GO" id="GO:0006355">
    <property type="term" value="P:regulation of DNA-templated transcription"/>
    <property type="evidence" value="ECO:0007669"/>
    <property type="project" value="InterPro"/>
</dbReference>
<dbReference type="PRINTS" id="PR00038">
    <property type="entry name" value="HTHLUXR"/>
</dbReference>
<dbReference type="RefSeq" id="WP_275681618.1">
    <property type="nucleotide sequence ID" value="NZ_JAJLJH010000001.1"/>
</dbReference>
<name>A0A9X1YHQ9_9BURK</name>
<keyword evidence="2" id="KW-0238">DNA-binding</keyword>
<comment type="caution">
    <text evidence="6">The sequence shown here is derived from an EMBL/GenBank/DDBJ whole genome shotgun (WGS) entry which is preliminary data.</text>
</comment>
<evidence type="ECO:0000259" key="5">
    <source>
        <dbReference type="PROSITE" id="PS50043"/>
    </source>
</evidence>
<keyword evidence="7" id="KW-1185">Reference proteome</keyword>
<dbReference type="Proteomes" id="UP001139353">
    <property type="component" value="Unassembled WGS sequence"/>
</dbReference>
<dbReference type="PROSITE" id="PS00622">
    <property type="entry name" value="HTH_LUXR_1"/>
    <property type="match status" value="1"/>
</dbReference>
<keyword evidence="1" id="KW-0805">Transcription regulation</keyword>
<feature type="region of interest" description="Disordered" evidence="4">
    <location>
        <begin position="1"/>
        <end position="23"/>
    </location>
</feature>
<evidence type="ECO:0000256" key="3">
    <source>
        <dbReference type="ARBA" id="ARBA00023163"/>
    </source>
</evidence>
<gene>
    <name evidence="6" type="ORF">LPC04_07855</name>
</gene>
<dbReference type="SUPFAM" id="SSF46894">
    <property type="entry name" value="C-terminal effector domain of the bipartite response regulators"/>
    <property type="match status" value="1"/>
</dbReference>
<keyword evidence="3" id="KW-0804">Transcription</keyword>
<dbReference type="InterPro" id="IPR016032">
    <property type="entry name" value="Sig_transdc_resp-reg_C-effctor"/>
</dbReference>
<accession>A0A9X1YHQ9</accession>
<dbReference type="CDD" id="cd06170">
    <property type="entry name" value="LuxR_C_like"/>
    <property type="match status" value="1"/>
</dbReference>
<organism evidence="6 7">
    <name type="scientific">Scleromatobacter humisilvae</name>
    <dbReference type="NCBI Taxonomy" id="2897159"/>
    <lineage>
        <taxon>Bacteria</taxon>
        <taxon>Pseudomonadati</taxon>
        <taxon>Pseudomonadota</taxon>
        <taxon>Betaproteobacteria</taxon>
        <taxon>Burkholderiales</taxon>
        <taxon>Sphaerotilaceae</taxon>
        <taxon>Scleromatobacter</taxon>
    </lineage>
</organism>
<dbReference type="PANTHER" id="PTHR44688">
    <property type="entry name" value="DNA-BINDING TRANSCRIPTIONAL ACTIVATOR DEVR_DOSR"/>
    <property type="match status" value="1"/>
</dbReference>
<dbReference type="InterPro" id="IPR036388">
    <property type="entry name" value="WH-like_DNA-bd_sf"/>
</dbReference>
<dbReference type="GO" id="GO:0003677">
    <property type="term" value="F:DNA binding"/>
    <property type="evidence" value="ECO:0007669"/>
    <property type="project" value="UniProtKB-KW"/>
</dbReference>
<reference evidence="6" key="1">
    <citation type="submission" date="2021-11" db="EMBL/GenBank/DDBJ databases">
        <title>BS-T2-15 a new species belonging to the Comamonadaceae family isolated from the soil of a French oak forest.</title>
        <authorList>
            <person name="Mieszkin S."/>
            <person name="Alain K."/>
        </authorList>
    </citation>
    <scope>NUCLEOTIDE SEQUENCE</scope>
    <source>
        <strain evidence="6">BS-T2-15</strain>
    </source>
</reference>
<evidence type="ECO:0000256" key="4">
    <source>
        <dbReference type="SAM" id="MobiDB-lite"/>
    </source>
</evidence>
<dbReference type="InterPro" id="IPR000792">
    <property type="entry name" value="Tscrpt_reg_LuxR_C"/>
</dbReference>
<evidence type="ECO:0000256" key="1">
    <source>
        <dbReference type="ARBA" id="ARBA00023015"/>
    </source>
</evidence>
<proteinExistence type="predicted"/>
<dbReference type="SMART" id="SM00421">
    <property type="entry name" value="HTH_LUXR"/>
    <property type="match status" value="1"/>
</dbReference>
<evidence type="ECO:0000313" key="7">
    <source>
        <dbReference type="Proteomes" id="UP001139353"/>
    </source>
</evidence>
<protein>
    <submittedName>
        <fullName evidence="6">LuxR C-terminal-related transcriptional regulator</fullName>
    </submittedName>
</protein>
<evidence type="ECO:0000313" key="6">
    <source>
        <dbReference type="EMBL" id="MCK9685620.1"/>
    </source>
</evidence>